<dbReference type="AlphaFoldDB" id="A0A8H7CDW5"/>
<protein>
    <submittedName>
        <fullName evidence="1">Uncharacterized protein</fullName>
    </submittedName>
</protein>
<accession>A0A8H7CDW5</accession>
<gene>
    <name evidence="1" type="ORF">MVEN_02306600</name>
</gene>
<name>A0A8H7CDW5_9AGAR</name>
<evidence type="ECO:0000313" key="2">
    <source>
        <dbReference type="Proteomes" id="UP000620124"/>
    </source>
</evidence>
<proteinExistence type="predicted"/>
<reference evidence="1" key="1">
    <citation type="submission" date="2020-05" db="EMBL/GenBank/DDBJ databases">
        <title>Mycena genomes resolve the evolution of fungal bioluminescence.</title>
        <authorList>
            <person name="Tsai I.J."/>
        </authorList>
    </citation>
    <scope>NUCLEOTIDE SEQUENCE</scope>
    <source>
        <strain evidence="1">CCC161011</strain>
    </source>
</reference>
<comment type="caution">
    <text evidence="1">The sequence shown here is derived from an EMBL/GenBank/DDBJ whole genome shotgun (WGS) entry which is preliminary data.</text>
</comment>
<dbReference type="EMBL" id="JACAZI010000027">
    <property type="protein sequence ID" value="KAF7334014.1"/>
    <property type="molecule type" value="Genomic_DNA"/>
</dbReference>
<organism evidence="1 2">
    <name type="scientific">Mycena venus</name>
    <dbReference type="NCBI Taxonomy" id="2733690"/>
    <lineage>
        <taxon>Eukaryota</taxon>
        <taxon>Fungi</taxon>
        <taxon>Dikarya</taxon>
        <taxon>Basidiomycota</taxon>
        <taxon>Agaricomycotina</taxon>
        <taxon>Agaricomycetes</taxon>
        <taxon>Agaricomycetidae</taxon>
        <taxon>Agaricales</taxon>
        <taxon>Marasmiineae</taxon>
        <taxon>Mycenaceae</taxon>
        <taxon>Mycena</taxon>
    </lineage>
</organism>
<dbReference type="Proteomes" id="UP000620124">
    <property type="component" value="Unassembled WGS sequence"/>
</dbReference>
<sequence>MVLRHPCAFPTSRCLHHSDRADTRMVRSRTIPTNPEEEPLMTCPKHSGAPVGTPQLRFYHRFLWIEIQRTSVIEIPQERAGYTSDVATHASRDLRRRSVSSAIASGSTAVVDTVASYAFHIIEEIISEEIVHRGV</sequence>
<evidence type="ECO:0000313" key="1">
    <source>
        <dbReference type="EMBL" id="KAF7334014.1"/>
    </source>
</evidence>
<keyword evidence="2" id="KW-1185">Reference proteome</keyword>